<evidence type="ECO:0000313" key="2">
    <source>
        <dbReference type="EMBL" id="KUG57962.1"/>
    </source>
</evidence>
<sequence>MTSLAPQFSPGRAEVPAMSTRSIIIIGVVLPLVALSLGIAGVFRAGSGQAVWPVWPVLISLAALPLAAIVHRRRVRCQSERGTRAQKSNLT</sequence>
<accession>A0A0W8IDD6</accession>
<dbReference type="STRING" id="317018.AVL63_05515"/>
<name>A0A0W8IDD6_9MICC</name>
<evidence type="ECO:0000256" key="1">
    <source>
        <dbReference type="SAM" id="Phobius"/>
    </source>
</evidence>
<keyword evidence="1" id="KW-0812">Transmembrane</keyword>
<reference evidence="3" key="1">
    <citation type="submission" date="2015-12" db="EMBL/GenBank/DDBJ databases">
        <authorList>
            <person name="Nair G.R."/>
            <person name="Kaur G."/>
            <person name="Mayilraj S."/>
        </authorList>
    </citation>
    <scope>NUCLEOTIDE SEQUENCE [LARGE SCALE GENOMIC DNA]</scope>
    <source>
        <strain evidence="3">CD08_7</strain>
    </source>
</reference>
<keyword evidence="1" id="KW-1133">Transmembrane helix</keyword>
<feature type="transmembrane region" description="Helical" evidence="1">
    <location>
        <begin position="50"/>
        <end position="71"/>
    </location>
</feature>
<comment type="caution">
    <text evidence="2">The sequence shown here is derived from an EMBL/GenBank/DDBJ whole genome shotgun (WGS) entry which is preliminary data.</text>
</comment>
<dbReference type="EMBL" id="LQBM01000004">
    <property type="protein sequence ID" value="KUG57962.1"/>
    <property type="molecule type" value="Genomic_DNA"/>
</dbReference>
<organism evidence="2 3">
    <name type="scientific">Nesterenkonia jeotgali</name>
    <dbReference type="NCBI Taxonomy" id="317018"/>
    <lineage>
        <taxon>Bacteria</taxon>
        <taxon>Bacillati</taxon>
        <taxon>Actinomycetota</taxon>
        <taxon>Actinomycetes</taxon>
        <taxon>Micrococcales</taxon>
        <taxon>Micrococcaceae</taxon>
        <taxon>Nesterenkonia</taxon>
    </lineage>
</organism>
<keyword evidence="3" id="KW-1185">Reference proteome</keyword>
<dbReference type="Proteomes" id="UP000054023">
    <property type="component" value="Unassembled WGS sequence"/>
</dbReference>
<keyword evidence="1" id="KW-0472">Membrane</keyword>
<evidence type="ECO:0000313" key="3">
    <source>
        <dbReference type="Proteomes" id="UP000054023"/>
    </source>
</evidence>
<gene>
    <name evidence="2" type="ORF">AVL63_05515</name>
</gene>
<proteinExistence type="predicted"/>
<dbReference type="AlphaFoldDB" id="A0A0W8IDD6"/>
<protein>
    <submittedName>
        <fullName evidence="2">Uncharacterized protein</fullName>
    </submittedName>
</protein>
<feature type="transmembrane region" description="Helical" evidence="1">
    <location>
        <begin position="22"/>
        <end position="44"/>
    </location>
</feature>